<feature type="compositionally biased region" description="Polar residues" evidence="1">
    <location>
        <begin position="1"/>
        <end position="11"/>
    </location>
</feature>
<evidence type="ECO:0000313" key="3">
    <source>
        <dbReference type="Proteomes" id="UP000825729"/>
    </source>
</evidence>
<evidence type="ECO:0000313" key="2">
    <source>
        <dbReference type="EMBL" id="KAG9438320.1"/>
    </source>
</evidence>
<sequence>MAHTEVSSPRASSPLGDPANQPPCALRFIATRDTCRTPGPVVSRRVEWGARWATPRARGCHYEGIARGGQVPSWPDDVIAGRSSAWPRDSRRVGRSPPSQRADCFGQFQIRPRAQDATVFPPDLGRTGKALPTEATAAGVLQSWALTGHSLEATQARGRSHHCRVAEAPLKQSSQPTPAGARDHHLYDDYTDASLWGSRGRVVGRTRRRIPGRCILDPVACNYAQRLRWFAGSRIHNCIAFRHALHRCES</sequence>
<dbReference type="EMBL" id="JAINDJ010000165">
    <property type="protein sequence ID" value="KAG9438320.1"/>
    <property type="molecule type" value="Genomic_DNA"/>
</dbReference>
<evidence type="ECO:0000256" key="1">
    <source>
        <dbReference type="SAM" id="MobiDB-lite"/>
    </source>
</evidence>
<dbReference type="AlphaFoldDB" id="A0AAV7DP46"/>
<reference evidence="2 3" key="1">
    <citation type="submission" date="2021-07" db="EMBL/GenBank/DDBJ databases">
        <title>The Aristolochia fimbriata genome: insights into angiosperm evolution, floral development and chemical biosynthesis.</title>
        <authorList>
            <person name="Jiao Y."/>
        </authorList>
    </citation>
    <scope>NUCLEOTIDE SEQUENCE [LARGE SCALE GENOMIC DNA]</scope>
    <source>
        <strain evidence="2">IBCAS-2021</strain>
        <tissue evidence="2">Leaf</tissue>
    </source>
</reference>
<keyword evidence="3" id="KW-1185">Reference proteome</keyword>
<dbReference type="Proteomes" id="UP000825729">
    <property type="component" value="Unassembled WGS sequence"/>
</dbReference>
<comment type="caution">
    <text evidence="2">The sequence shown here is derived from an EMBL/GenBank/DDBJ whole genome shotgun (WGS) entry which is preliminary data.</text>
</comment>
<name>A0AAV7DP46_ARIFI</name>
<proteinExistence type="predicted"/>
<organism evidence="2 3">
    <name type="scientific">Aristolochia fimbriata</name>
    <name type="common">White veined hardy Dutchman's pipe vine</name>
    <dbReference type="NCBI Taxonomy" id="158543"/>
    <lineage>
        <taxon>Eukaryota</taxon>
        <taxon>Viridiplantae</taxon>
        <taxon>Streptophyta</taxon>
        <taxon>Embryophyta</taxon>
        <taxon>Tracheophyta</taxon>
        <taxon>Spermatophyta</taxon>
        <taxon>Magnoliopsida</taxon>
        <taxon>Magnoliidae</taxon>
        <taxon>Piperales</taxon>
        <taxon>Aristolochiaceae</taxon>
        <taxon>Aristolochia</taxon>
    </lineage>
</organism>
<gene>
    <name evidence="2" type="ORF">H6P81_021727</name>
</gene>
<accession>A0AAV7DP46</accession>
<protein>
    <submittedName>
        <fullName evidence="2">Uncharacterized protein</fullName>
    </submittedName>
</protein>
<feature type="region of interest" description="Disordered" evidence="1">
    <location>
        <begin position="1"/>
        <end position="22"/>
    </location>
</feature>